<sequence length="582" mass="66606">MPRLQHTPLCKQNGDSATSLLLRLLTVEIARDGGACLVTRLKEYVKDLYNLSGKRFNALLVESNVGKSKLMTFLENHCTVFDVDRNKEPHWVTLIDPNEKSLSTTDDSNGGNTFLRDILTSDTDIDIDIQMDLKSKAYHKALYVLRKRHARMVRRHEANIAPTRDYNLHDDLGVNDHWLLRQCCWEVHAYLRTTKFYPDVYPTPLHVKMVGSRDWEIIAMPKFHELLSTASGDSSNIEISNDKIRIRHGQVRNGVVDIDTILDEEEIRALTEIDRALTELVVHKDGGHQVSLSLLLHRHPSFRKLLGGRDLWKFYSTCTVDLGLFQNVSMFRLDDDVILRSKRPKTFVTDKSIVLEGDGTEETSLQWKKRMKVDEEGLFSVTNRKWGRVMANFLIRACDTTRLFDDDLSSVKQNEKQIRTVIDLTASVGGMTLALAKANYFDRIEAYEIDKTRAALCEQNMREHGYGEVVQVFNKDSIEIVPTLPRNICIVIDPPWGGYNYKKIKKETNGRSMIRLGETSLEDVLERIAHHNAPCLVGLRLPVNYVVDDLLSCLSEARRNISFNVISIRKIGVQLFVVLHFT</sequence>
<dbReference type="Pfam" id="PF09445">
    <property type="entry name" value="Methyltransf_15"/>
    <property type="match status" value="1"/>
</dbReference>
<reference evidence="1" key="2">
    <citation type="submission" date="2021-04" db="EMBL/GenBank/DDBJ databases">
        <authorList>
            <person name="Podell S."/>
        </authorList>
    </citation>
    <scope>NUCLEOTIDE SEQUENCE</scope>
    <source>
        <strain evidence="1">Hildebrandi</strain>
    </source>
</reference>
<dbReference type="GO" id="GO:0005634">
    <property type="term" value="C:nucleus"/>
    <property type="evidence" value="ECO:0007669"/>
    <property type="project" value="TreeGrafter"/>
</dbReference>
<dbReference type="PANTHER" id="PTHR14741:SF32">
    <property type="entry name" value="TRIMETHYLGUANOSINE SYNTHASE"/>
    <property type="match status" value="1"/>
</dbReference>
<keyword evidence="2" id="KW-1185">Reference proteome</keyword>
<dbReference type="InterPro" id="IPR019012">
    <property type="entry name" value="RNA_cap_Gua-N2-MeTrfase"/>
</dbReference>
<keyword evidence="1" id="KW-0489">Methyltransferase</keyword>
<protein>
    <submittedName>
        <fullName evidence="1">RNA cap guanine-N2 methyltransferase</fullName>
    </submittedName>
</protein>
<dbReference type="EMBL" id="JAGRRH010000015">
    <property type="protein sequence ID" value="KAG7356917.1"/>
    <property type="molecule type" value="Genomic_DNA"/>
</dbReference>
<comment type="caution">
    <text evidence="1">The sequence shown here is derived from an EMBL/GenBank/DDBJ whole genome shotgun (WGS) entry which is preliminary data.</text>
</comment>
<dbReference type="PANTHER" id="PTHR14741">
    <property type="entry name" value="S-ADENOSYLMETHIONINE-DEPENDENT METHYLTRANSFERASE RELATED"/>
    <property type="match status" value="1"/>
</dbReference>
<organism evidence="1 2">
    <name type="scientific">Nitzschia inconspicua</name>
    <dbReference type="NCBI Taxonomy" id="303405"/>
    <lineage>
        <taxon>Eukaryota</taxon>
        <taxon>Sar</taxon>
        <taxon>Stramenopiles</taxon>
        <taxon>Ochrophyta</taxon>
        <taxon>Bacillariophyta</taxon>
        <taxon>Bacillariophyceae</taxon>
        <taxon>Bacillariophycidae</taxon>
        <taxon>Bacillariales</taxon>
        <taxon>Bacillariaceae</taxon>
        <taxon>Nitzschia</taxon>
    </lineage>
</organism>
<keyword evidence="1" id="KW-0808">Transferase</keyword>
<dbReference type="GO" id="GO:0071164">
    <property type="term" value="F:RNA cap trimethylguanosine synthase activity"/>
    <property type="evidence" value="ECO:0007669"/>
    <property type="project" value="TreeGrafter"/>
</dbReference>
<evidence type="ECO:0000313" key="1">
    <source>
        <dbReference type="EMBL" id="KAG7356917.1"/>
    </source>
</evidence>
<reference evidence="1" key="1">
    <citation type="journal article" date="2021" name="Sci. Rep.">
        <title>Diploid genomic architecture of Nitzschia inconspicua, an elite biomass production diatom.</title>
        <authorList>
            <person name="Oliver A."/>
            <person name="Podell S."/>
            <person name="Pinowska A."/>
            <person name="Traller J.C."/>
            <person name="Smith S.R."/>
            <person name="McClure R."/>
            <person name="Beliaev A."/>
            <person name="Bohutskyi P."/>
            <person name="Hill E.A."/>
            <person name="Rabines A."/>
            <person name="Zheng H."/>
            <person name="Allen L.Z."/>
            <person name="Kuo A."/>
            <person name="Grigoriev I.V."/>
            <person name="Allen A.E."/>
            <person name="Hazlebeck D."/>
            <person name="Allen E.E."/>
        </authorList>
    </citation>
    <scope>NUCLEOTIDE SEQUENCE</scope>
    <source>
        <strain evidence="1">Hildebrandi</strain>
    </source>
</reference>
<gene>
    <name evidence="1" type="ORF">IV203_001605</name>
</gene>
<dbReference type="Proteomes" id="UP000693970">
    <property type="component" value="Unassembled WGS sequence"/>
</dbReference>
<proteinExistence type="predicted"/>
<dbReference type="AlphaFoldDB" id="A0A9K3L793"/>
<accession>A0A9K3L793</accession>
<evidence type="ECO:0000313" key="2">
    <source>
        <dbReference type="Proteomes" id="UP000693970"/>
    </source>
</evidence>
<dbReference type="OrthoDB" id="46901at2759"/>
<name>A0A9K3L793_9STRA</name>